<evidence type="ECO:0000256" key="1">
    <source>
        <dbReference type="ARBA" id="ARBA00006281"/>
    </source>
</evidence>
<accession>A0A1Y1Z8Y9</accession>
<dbReference type="InterPro" id="IPR033647">
    <property type="entry name" value="Aar2_N"/>
</dbReference>
<dbReference type="OrthoDB" id="201752at2759"/>
<evidence type="ECO:0000313" key="4">
    <source>
        <dbReference type="EMBL" id="ORY06742.1"/>
    </source>
</evidence>
<dbReference type="InterPro" id="IPR033648">
    <property type="entry name" value="AAR2_C"/>
</dbReference>
<dbReference type="EMBL" id="MCFE01000014">
    <property type="protein sequence ID" value="ORY06742.1"/>
    <property type="molecule type" value="Genomic_DNA"/>
</dbReference>
<comment type="caution">
    <text evidence="4">The sequence shown here is derived from an EMBL/GenBank/DDBJ whole genome shotgun (WGS) entry which is preliminary data.</text>
</comment>
<organism evidence="4 5">
    <name type="scientific">Basidiobolus meristosporus CBS 931.73</name>
    <dbReference type="NCBI Taxonomy" id="1314790"/>
    <lineage>
        <taxon>Eukaryota</taxon>
        <taxon>Fungi</taxon>
        <taxon>Fungi incertae sedis</taxon>
        <taxon>Zoopagomycota</taxon>
        <taxon>Entomophthoromycotina</taxon>
        <taxon>Basidiobolomycetes</taxon>
        <taxon>Basidiobolales</taxon>
        <taxon>Basidiobolaceae</taxon>
        <taxon>Basidiobolus</taxon>
    </lineage>
</organism>
<gene>
    <name evidence="4" type="ORF">K493DRAFT_333050</name>
</gene>
<dbReference type="CDD" id="cd13777">
    <property type="entry name" value="Aar2_N"/>
    <property type="match status" value="1"/>
</dbReference>
<dbReference type="Gene3D" id="2.60.34.20">
    <property type="match status" value="1"/>
</dbReference>
<protein>
    <submittedName>
        <fullName evidence="4">AAR2-domain-containing protein</fullName>
    </submittedName>
</protein>
<dbReference type="InterPro" id="IPR038514">
    <property type="entry name" value="AAR2_C_sf"/>
</dbReference>
<feature type="domain" description="AAR2 C-terminal" evidence="2">
    <location>
        <begin position="174"/>
        <end position="213"/>
    </location>
</feature>
<dbReference type="Pfam" id="PF20981">
    <property type="entry name" value="AAR2_1st"/>
    <property type="match status" value="1"/>
</dbReference>
<keyword evidence="5" id="KW-1185">Reference proteome</keyword>
<dbReference type="Proteomes" id="UP000193498">
    <property type="component" value="Unassembled WGS sequence"/>
</dbReference>
<dbReference type="PANTHER" id="PTHR12689:SF4">
    <property type="entry name" value="PROTEIN AAR2 HOMOLOG"/>
    <property type="match status" value="1"/>
</dbReference>
<dbReference type="FunFam" id="2.60.34.20:FF:000001">
    <property type="entry name" value="protein AAR2 homolog"/>
    <property type="match status" value="1"/>
</dbReference>
<proteinExistence type="inferred from homology"/>
<dbReference type="Gene3D" id="1.25.40.550">
    <property type="entry name" value="Aar2, C-terminal domain-like"/>
    <property type="match status" value="2"/>
</dbReference>
<name>A0A1Y1Z8Y9_9FUNG</name>
<dbReference type="AlphaFoldDB" id="A0A1Y1Z8Y9"/>
<evidence type="ECO:0000313" key="5">
    <source>
        <dbReference type="Proteomes" id="UP000193498"/>
    </source>
</evidence>
<reference evidence="4 5" key="1">
    <citation type="submission" date="2016-07" db="EMBL/GenBank/DDBJ databases">
        <title>Pervasive Adenine N6-methylation of Active Genes in Fungi.</title>
        <authorList>
            <consortium name="DOE Joint Genome Institute"/>
            <person name="Mondo S.J."/>
            <person name="Dannebaum R.O."/>
            <person name="Kuo R.C."/>
            <person name="Labutti K."/>
            <person name="Haridas S."/>
            <person name="Kuo A."/>
            <person name="Salamov A."/>
            <person name="Ahrendt S.R."/>
            <person name="Lipzen A."/>
            <person name="Sullivan W."/>
            <person name="Andreopoulos W.B."/>
            <person name="Clum A."/>
            <person name="Lindquist E."/>
            <person name="Daum C."/>
            <person name="Ramamoorthy G.K."/>
            <person name="Gryganskyi A."/>
            <person name="Culley D."/>
            <person name="Magnuson J.K."/>
            <person name="James T.Y."/>
            <person name="O'Malley M.A."/>
            <person name="Stajich J.E."/>
            <person name="Spatafora J.W."/>
            <person name="Visel A."/>
            <person name="Grigoriev I.V."/>
        </authorList>
    </citation>
    <scope>NUCLEOTIDE SEQUENCE [LARGE SCALE GENOMIC DNA]</scope>
    <source>
        <strain evidence="4 5">CBS 931.73</strain>
    </source>
</reference>
<comment type="similarity">
    <text evidence="1">Belongs to the AAR2 family.</text>
</comment>
<evidence type="ECO:0000259" key="3">
    <source>
        <dbReference type="Pfam" id="PF20981"/>
    </source>
</evidence>
<dbReference type="Pfam" id="PF05282">
    <property type="entry name" value="AAR2"/>
    <property type="match status" value="2"/>
</dbReference>
<sequence length="298" mass="34185">MDQETANALYEKGGFLLFLDAPENLEFGIDYNSWNIGPRFKGVKLIPPGLHFIYYSVQDKTSQQHGLRSGFFHHFEAGEILVKQWNPQIEELFDDSELDPEQCNRYRAGKYFDQFMGAYPLIPSDTYNTWLNLSSNLTKDLVERLVPNSGKVSCVTGSSEDKLGEEKDEDGLEFTLIDLKKSFPEGASGDQRTKYSLDKSYLLETLLKNTYKSDVLTTQMKECPKDFFIDVISENNFLVPTLKVLIRNINETKCVDTSVISTLHEFQSFVSRKFEWYLAIDEEEEEELGEDAPVVVEL</sequence>
<dbReference type="GO" id="GO:0000244">
    <property type="term" value="P:spliceosomal tri-snRNP complex assembly"/>
    <property type="evidence" value="ECO:0007669"/>
    <property type="project" value="TreeGrafter"/>
</dbReference>
<dbReference type="STRING" id="1314790.A0A1Y1Z8Y9"/>
<dbReference type="PANTHER" id="PTHR12689">
    <property type="entry name" value="A1 CISTRON SPLICING FACTOR AAR2-RELATED"/>
    <property type="match status" value="1"/>
</dbReference>
<feature type="domain" description="AAR2 N-terminal" evidence="3">
    <location>
        <begin position="13"/>
        <end position="147"/>
    </location>
</feature>
<dbReference type="InterPro" id="IPR038516">
    <property type="entry name" value="AAR2_N_sf"/>
</dbReference>
<dbReference type="InterPro" id="IPR007946">
    <property type="entry name" value="AAR2"/>
</dbReference>
<evidence type="ECO:0000259" key="2">
    <source>
        <dbReference type="Pfam" id="PF05282"/>
    </source>
</evidence>
<dbReference type="InParanoid" id="A0A1Y1Z8Y9"/>
<feature type="domain" description="AAR2 C-terminal" evidence="2">
    <location>
        <begin position="214"/>
        <end position="278"/>
    </location>
</feature>